<dbReference type="EMBL" id="JBBWRZ010000005">
    <property type="protein sequence ID" value="KAK8236034.1"/>
    <property type="molecule type" value="Genomic_DNA"/>
</dbReference>
<comment type="caution">
    <text evidence="1">The sequence shown here is derived from an EMBL/GenBank/DDBJ whole genome shotgun (WGS) entry which is preliminary data.</text>
</comment>
<accession>A0ABR1YRT0</accession>
<organism evidence="1 2">
    <name type="scientific">Phyllosticta capitalensis</name>
    <dbReference type="NCBI Taxonomy" id="121624"/>
    <lineage>
        <taxon>Eukaryota</taxon>
        <taxon>Fungi</taxon>
        <taxon>Dikarya</taxon>
        <taxon>Ascomycota</taxon>
        <taxon>Pezizomycotina</taxon>
        <taxon>Dothideomycetes</taxon>
        <taxon>Dothideomycetes incertae sedis</taxon>
        <taxon>Botryosphaeriales</taxon>
        <taxon>Phyllostictaceae</taxon>
        <taxon>Phyllosticta</taxon>
    </lineage>
</organism>
<proteinExistence type="predicted"/>
<keyword evidence="2" id="KW-1185">Reference proteome</keyword>
<dbReference type="Proteomes" id="UP001492380">
    <property type="component" value="Unassembled WGS sequence"/>
</dbReference>
<evidence type="ECO:0000313" key="2">
    <source>
        <dbReference type="Proteomes" id="UP001492380"/>
    </source>
</evidence>
<sequence length="187" mass="19969">MDATGSASHVTLSMFYRHFCEQTCSVCQSGYGDLVNLLTWTRCCPACLQKRVPELRVATAASARRILGLSKGSIKTLPSLKSVPGVFSMDEKPRAARVQVVGAQSALSAFGDADPESAQTADMVSRPGLEFMACCALPNYDPLTKRIQNGVSCAGCQLVVEAGIDAQVVALRSSRHGLFDRRALDAL</sequence>
<protein>
    <submittedName>
        <fullName evidence="1">Uncharacterized protein</fullName>
    </submittedName>
</protein>
<name>A0ABR1YRT0_9PEZI</name>
<evidence type="ECO:0000313" key="1">
    <source>
        <dbReference type="EMBL" id="KAK8236034.1"/>
    </source>
</evidence>
<reference evidence="1 2" key="1">
    <citation type="submission" date="2024-04" db="EMBL/GenBank/DDBJ databases">
        <title>Phyllosticta paracitricarpa is synonymous to the EU quarantine fungus P. citricarpa based on phylogenomic analyses.</title>
        <authorList>
            <consortium name="Lawrence Berkeley National Laboratory"/>
            <person name="Van Ingen-Buijs V.A."/>
            <person name="Van Westerhoven A.C."/>
            <person name="Haridas S."/>
            <person name="Skiadas P."/>
            <person name="Martin F."/>
            <person name="Groenewald J.Z."/>
            <person name="Crous P.W."/>
            <person name="Seidl M.F."/>
        </authorList>
    </citation>
    <scope>NUCLEOTIDE SEQUENCE [LARGE SCALE GENOMIC DNA]</scope>
    <source>
        <strain evidence="1 2">CBS 123374</strain>
    </source>
</reference>
<gene>
    <name evidence="1" type="ORF">HDK90DRAFT_262050</name>
</gene>